<feature type="transmembrane region" description="Helical" evidence="6">
    <location>
        <begin position="20"/>
        <end position="44"/>
    </location>
</feature>
<keyword evidence="3" id="KW-0677">Repeat</keyword>
<proteinExistence type="predicted"/>
<dbReference type="InterPro" id="IPR036322">
    <property type="entry name" value="WD40_repeat_dom_sf"/>
</dbReference>
<dbReference type="InterPro" id="IPR001680">
    <property type="entry name" value="WD40_rpt"/>
</dbReference>
<protein>
    <recommendedName>
        <fullName evidence="4">WD40 repeat-containing protein SMU1</fullName>
    </recommendedName>
</protein>
<dbReference type="GO" id="GO:0016607">
    <property type="term" value="C:nuclear speck"/>
    <property type="evidence" value="ECO:0007669"/>
    <property type="project" value="UniProtKB-SubCell"/>
</dbReference>
<dbReference type="InterPro" id="IPR045184">
    <property type="entry name" value="SMU1"/>
</dbReference>
<dbReference type="PANTHER" id="PTHR22848">
    <property type="entry name" value="WD40 REPEAT PROTEIN"/>
    <property type="match status" value="1"/>
</dbReference>
<dbReference type="SUPFAM" id="SSF50978">
    <property type="entry name" value="WD40 repeat-like"/>
    <property type="match status" value="2"/>
</dbReference>
<organism evidence="7">
    <name type="scientific">Lotharella vacuolata</name>
    <dbReference type="NCBI Taxonomy" id="74820"/>
    <lineage>
        <taxon>Eukaryota</taxon>
        <taxon>Sar</taxon>
        <taxon>Rhizaria</taxon>
        <taxon>Cercozoa</taxon>
        <taxon>Chlorarachniophyceae</taxon>
        <taxon>Lotharella</taxon>
    </lineage>
</organism>
<reference evidence="7" key="1">
    <citation type="journal article" date="2015" name="Genome Biol. Evol.">
        <title>Nucleomorph Genome Sequences of Two Chlorarachniophytes, Amorphochlora amoebiformis and Lotharella vacuolata.</title>
        <authorList>
            <person name="Suzuki S."/>
            <person name="Shirato S."/>
            <person name="Hirakawa Y."/>
            <person name="Ishida K."/>
        </authorList>
    </citation>
    <scope>NUCLEOTIDE SEQUENCE</scope>
    <source>
        <strain evidence="7">CCMP240</strain>
    </source>
</reference>
<dbReference type="GO" id="GO:0000398">
    <property type="term" value="P:mRNA splicing, via spliceosome"/>
    <property type="evidence" value="ECO:0007669"/>
    <property type="project" value="InterPro"/>
</dbReference>
<dbReference type="PROSITE" id="PS50082">
    <property type="entry name" value="WD_REPEATS_2"/>
    <property type="match status" value="1"/>
</dbReference>
<dbReference type="AlphaFoldDB" id="A0A0H5BGW2"/>
<evidence type="ECO:0000256" key="5">
    <source>
        <dbReference type="PROSITE-ProRule" id="PRU00221"/>
    </source>
</evidence>
<dbReference type="SMART" id="SM00320">
    <property type="entry name" value="WD40"/>
    <property type="match status" value="6"/>
</dbReference>
<evidence type="ECO:0000256" key="3">
    <source>
        <dbReference type="ARBA" id="ARBA00022737"/>
    </source>
</evidence>
<evidence type="ECO:0000256" key="4">
    <source>
        <dbReference type="ARBA" id="ARBA00026184"/>
    </source>
</evidence>
<feature type="repeat" description="WD" evidence="5">
    <location>
        <begin position="143"/>
        <end position="184"/>
    </location>
</feature>
<name>A0A0H5BGW2_9EUKA</name>
<dbReference type="InterPro" id="IPR015943">
    <property type="entry name" value="WD40/YVTN_repeat-like_dom_sf"/>
</dbReference>
<keyword evidence="6" id="KW-0812">Transmembrane</keyword>
<dbReference type="EMBL" id="AB996599">
    <property type="protein sequence ID" value="BAS01403.1"/>
    <property type="molecule type" value="Genomic_DNA"/>
</dbReference>
<sequence>MKNLQYSVIATASIFSSNINLFTLLDNFLLLTFYKEFLIFYDLIKKKILKKITSSSRYNKTEYFLINHFFTISKSFIVIIILTNGMIFAWNFKSNKCLFSLSTNGISISSSIILYNKKMIILGDLNGIVTIWSITDKKKILHFNAHQQKIYNIKPLFNEEYMLTSTFNTIIKVWNLKKISCVAIFKTYTIQKISISINPHLNIMLSTFNSNSLIILYFFKDNINTIRIKNYKCILFKSLKINLPILTILYTFLKKIFILKLGNKILYNIKIKIFTKATNIYSNTKKLEFNIKFFSEFYIKMLQLVFFHDVKFYNYKILYKKLNNSNSLFLIFISTTFNIYILLKNKKKIIVLELLNFFIHKSNIIYSSYSLNKFTFFTITKKILRSWTTHKLDIRNINFLNDISSGNFYLNDNIFLYGNTDGFINYLNTNNNYYKKICYGHNDKIYTIITLQKKNFIFSYSINKNLKIWRNKFLKKNSNFSIIITLFKSLVFNIEPVELLINDNETHLLISFINRSLKLYLIPSIKYCFSFDTTNEIIITSCFSTNNAYLLGGSLNGYIFIWKINSSIILFLRRVHKGPVQQLKYFKNNKIIISLGIEKYIIICSKNLKTILKKISFLQKNPFMLLINNQHDFIISIGLDYSLRKLKIIISNNIINSKNITIKKKNITSLERNFFRIFFNIISRKPNNNILLEYIFYRYCTNSLKFFNLIFIGKILMKIYKKLNEFILKLLLKWIISYKNINLVLNLLSFLFIKKQNLHATTQRCFFLLNKIHLICLIYIKQIRQMIF</sequence>
<keyword evidence="6" id="KW-0472">Membrane</keyword>
<evidence type="ECO:0000313" key="7">
    <source>
        <dbReference type="EMBL" id="BAS01403.1"/>
    </source>
</evidence>
<evidence type="ECO:0000256" key="2">
    <source>
        <dbReference type="ARBA" id="ARBA00022574"/>
    </source>
</evidence>
<keyword evidence="7" id="KW-0542">Nucleomorph</keyword>
<accession>A0A0H5BGW2</accession>
<evidence type="ECO:0000256" key="1">
    <source>
        <dbReference type="ARBA" id="ARBA00004324"/>
    </source>
</evidence>
<feature type="transmembrane region" description="Helical" evidence="6">
    <location>
        <begin position="65"/>
        <end position="92"/>
    </location>
</feature>
<dbReference type="Gene3D" id="2.130.10.10">
    <property type="entry name" value="YVTN repeat-like/Quinoprotein amine dehydrogenase"/>
    <property type="match status" value="2"/>
</dbReference>
<feature type="transmembrane region" description="Helical" evidence="6">
    <location>
        <begin position="98"/>
        <end position="115"/>
    </location>
</feature>
<keyword evidence="2 5" id="KW-0853">WD repeat</keyword>
<dbReference type="PROSITE" id="PS00678">
    <property type="entry name" value="WD_REPEATS_1"/>
    <property type="match status" value="1"/>
</dbReference>
<geneLocation type="nucleomorph" evidence="7"/>
<comment type="subcellular location">
    <subcellularLocation>
        <location evidence="1">Nucleus speckle</location>
    </subcellularLocation>
</comment>
<dbReference type="InterPro" id="IPR019775">
    <property type="entry name" value="WD40_repeat_CS"/>
</dbReference>
<evidence type="ECO:0000256" key="6">
    <source>
        <dbReference type="SAM" id="Phobius"/>
    </source>
</evidence>
<keyword evidence="6" id="KW-1133">Transmembrane helix</keyword>